<sequence>MKAQLQQSTQQVLTQIEQVHLSPPDSTLTVNYTVENIEAIRWEAPDKSVGHFNSSDGGTLECHKIYQGSSNAKNLAVYRGIQYGAFVQQYLGTARIDNQYYAILEHLEKDNSLGRWCADNRLPEYAKRLQLAYNVAKTVAWYHKANLLLKSLNDESVIFKSVGGGENIPYISGVQNIRDVSYPETA</sequence>
<accession>A0A9P4QB97</accession>
<dbReference type="EMBL" id="MU003780">
    <property type="protein sequence ID" value="KAF2722800.1"/>
    <property type="molecule type" value="Genomic_DNA"/>
</dbReference>
<dbReference type="AlphaFoldDB" id="A0A9P4QB97"/>
<evidence type="ECO:0000313" key="1">
    <source>
        <dbReference type="EMBL" id="KAF2722800.1"/>
    </source>
</evidence>
<organism evidence="1 2">
    <name type="scientific">Polychaeton citri CBS 116435</name>
    <dbReference type="NCBI Taxonomy" id="1314669"/>
    <lineage>
        <taxon>Eukaryota</taxon>
        <taxon>Fungi</taxon>
        <taxon>Dikarya</taxon>
        <taxon>Ascomycota</taxon>
        <taxon>Pezizomycotina</taxon>
        <taxon>Dothideomycetes</taxon>
        <taxon>Dothideomycetidae</taxon>
        <taxon>Capnodiales</taxon>
        <taxon>Capnodiaceae</taxon>
        <taxon>Polychaeton</taxon>
    </lineage>
</organism>
<evidence type="ECO:0008006" key="3">
    <source>
        <dbReference type="Google" id="ProtNLM"/>
    </source>
</evidence>
<protein>
    <recommendedName>
        <fullName evidence="3">Protein kinase domain-containing protein</fullName>
    </recommendedName>
</protein>
<name>A0A9P4QB97_9PEZI</name>
<keyword evidence="2" id="KW-1185">Reference proteome</keyword>
<gene>
    <name evidence="1" type="ORF">K431DRAFT_39298</name>
</gene>
<reference evidence="1" key="1">
    <citation type="journal article" date="2020" name="Stud. Mycol.">
        <title>101 Dothideomycetes genomes: a test case for predicting lifestyles and emergence of pathogens.</title>
        <authorList>
            <person name="Haridas S."/>
            <person name="Albert R."/>
            <person name="Binder M."/>
            <person name="Bloem J."/>
            <person name="Labutti K."/>
            <person name="Salamov A."/>
            <person name="Andreopoulos B."/>
            <person name="Baker S."/>
            <person name="Barry K."/>
            <person name="Bills G."/>
            <person name="Bluhm B."/>
            <person name="Cannon C."/>
            <person name="Castanera R."/>
            <person name="Culley D."/>
            <person name="Daum C."/>
            <person name="Ezra D."/>
            <person name="Gonzalez J."/>
            <person name="Henrissat B."/>
            <person name="Kuo A."/>
            <person name="Liang C."/>
            <person name="Lipzen A."/>
            <person name="Lutzoni F."/>
            <person name="Magnuson J."/>
            <person name="Mondo S."/>
            <person name="Nolan M."/>
            <person name="Ohm R."/>
            <person name="Pangilinan J."/>
            <person name="Park H.-J."/>
            <person name="Ramirez L."/>
            <person name="Alfaro M."/>
            <person name="Sun H."/>
            <person name="Tritt A."/>
            <person name="Yoshinaga Y."/>
            <person name="Zwiers L.-H."/>
            <person name="Turgeon B."/>
            <person name="Goodwin S."/>
            <person name="Spatafora J."/>
            <person name="Crous P."/>
            <person name="Grigoriev I."/>
        </authorList>
    </citation>
    <scope>NUCLEOTIDE SEQUENCE</scope>
    <source>
        <strain evidence="1">CBS 116435</strain>
    </source>
</reference>
<comment type="caution">
    <text evidence="1">The sequence shown here is derived from an EMBL/GenBank/DDBJ whole genome shotgun (WGS) entry which is preliminary data.</text>
</comment>
<dbReference type="Proteomes" id="UP000799441">
    <property type="component" value="Unassembled WGS sequence"/>
</dbReference>
<evidence type="ECO:0000313" key="2">
    <source>
        <dbReference type="Proteomes" id="UP000799441"/>
    </source>
</evidence>
<dbReference type="OrthoDB" id="4062651at2759"/>
<proteinExistence type="predicted"/>